<gene>
    <name evidence="2" type="ORF">OLEA9_A060073</name>
</gene>
<reference evidence="2 3" key="1">
    <citation type="submission" date="2019-12" db="EMBL/GenBank/DDBJ databases">
        <authorList>
            <person name="Alioto T."/>
            <person name="Alioto T."/>
            <person name="Gomez Garrido J."/>
        </authorList>
    </citation>
    <scope>NUCLEOTIDE SEQUENCE [LARGE SCALE GENOMIC DNA]</scope>
</reference>
<accession>A0A8S0TKG2</accession>
<dbReference type="AlphaFoldDB" id="A0A8S0TKG2"/>
<sequence>MNPLDTAIAQKDTPKLAMQLSKPFILQSYKNRFKLFQKMAAIGLEELSSQILSLMPLDELIAIIQGRNKESAARTVTAVKSMVTAMNSGRKERISTRIWNVSEAPLTIDDILAFSMQKIEVNAIDALKIQTGKAEEDAPFDASPIDAKTIGVNVKVYNHPLASAVPTEDRIRVSSTKCPDDASDPPALTLSAVVQLCNAMRQYEAVCGPIVALIHAMQFTIRLIVTMRRQDTK</sequence>
<evidence type="ECO:0000259" key="1">
    <source>
        <dbReference type="Pfam" id="PF21745"/>
    </source>
</evidence>
<dbReference type="Gramene" id="OE9A060073T1">
    <property type="protein sequence ID" value="OE9A060073C1"/>
    <property type="gene ID" value="OE9A060073"/>
</dbReference>
<comment type="caution">
    <text evidence="2">The sequence shown here is derived from an EMBL/GenBank/DDBJ whole genome shotgun (WGS) entry which is preliminary data.</text>
</comment>
<dbReference type="Proteomes" id="UP000594638">
    <property type="component" value="Unassembled WGS sequence"/>
</dbReference>
<dbReference type="OrthoDB" id="185373at2759"/>
<dbReference type="EMBL" id="CACTIH010007251">
    <property type="protein sequence ID" value="CAA3005837.1"/>
    <property type="molecule type" value="Genomic_DNA"/>
</dbReference>
<proteinExistence type="predicted"/>
<evidence type="ECO:0000313" key="3">
    <source>
        <dbReference type="Proteomes" id="UP000594638"/>
    </source>
</evidence>
<dbReference type="PANTHER" id="PTHR33414:SF2">
    <property type="entry name" value="PROTEIN PLASTID MOVEMENT IMPAIRED 1"/>
    <property type="match status" value="1"/>
</dbReference>
<feature type="domain" description="PMI1/PMIR1-2 C-terminal" evidence="1">
    <location>
        <begin position="15"/>
        <end position="142"/>
    </location>
</feature>
<organism evidence="2 3">
    <name type="scientific">Olea europaea subsp. europaea</name>
    <dbReference type="NCBI Taxonomy" id="158383"/>
    <lineage>
        <taxon>Eukaryota</taxon>
        <taxon>Viridiplantae</taxon>
        <taxon>Streptophyta</taxon>
        <taxon>Embryophyta</taxon>
        <taxon>Tracheophyta</taxon>
        <taxon>Spermatophyta</taxon>
        <taxon>Magnoliopsida</taxon>
        <taxon>eudicotyledons</taxon>
        <taxon>Gunneridae</taxon>
        <taxon>Pentapetalae</taxon>
        <taxon>asterids</taxon>
        <taxon>lamiids</taxon>
        <taxon>Lamiales</taxon>
        <taxon>Oleaceae</taxon>
        <taxon>Oleeae</taxon>
        <taxon>Olea</taxon>
    </lineage>
</organism>
<dbReference type="PANTHER" id="PTHR33414">
    <property type="entry name" value="PROTEIN PLASTID MOVEMENT IMPAIRED 1-RELATED 1"/>
    <property type="match status" value="1"/>
</dbReference>
<dbReference type="Pfam" id="PF21745">
    <property type="entry name" value="PMI1_PMIR1-2_C"/>
    <property type="match status" value="1"/>
</dbReference>
<dbReference type="InterPro" id="IPR048972">
    <property type="entry name" value="PMI1_PMIR1-2_C"/>
</dbReference>
<dbReference type="InterPro" id="IPR039614">
    <property type="entry name" value="PMI1-like"/>
</dbReference>
<keyword evidence="3" id="KW-1185">Reference proteome</keyword>
<evidence type="ECO:0000313" key="2">
    <source>
        <dbReference type="EMBL" id="CAA3005837.1"/>
    </source>
</evidence>
<protein>
    <submittedName>
        <fullName evidence="2">Pentatricopeptide repeat-containing protein At4g36680, mitochondrial</fullName>
    </submittedName>
</protein>
<name>A0A8S0TKG2_OLEEU</name>